<proteinExistence type="predicted"/>
<dbReference type="GeneID" id="1470286"/>
<keyword evidence="1" id="KW-0051">Antiviral defense</keyword>
<name>A0A371NET5_9EURY</name>
<dbReference type="EMBL" id="QREL01000001">
    <property type="protein sequence ID" value="REE28995.1"/>
    <property type="molecule type" value="Genomic_DNA"/>
</dbReference>
<dbReference type="GO" id="GO:0051607">
    <property type="term" value="P:defense response to virus"/>
    <property type="evidence" value="ECO:0007669"/>
    <property type="project" value="UniProtKB-KW"/>
</dbReference>
<dbReference type="InterPro" id="IPR013410">
    <property type="entry name" value="CRISPR-assoc_RAMP_Cmr4"/>
</dbReference>
<dbReference type="Pfam" id="PF03787">
    <property type="entry name" value="RAMPs"/>
    <property type="match status" value="1"/>
</dbReference>
<dbReference type="SMR" id="A0A371NET5"/>
<dbReference type="NCBIfam" id="TIGR02580">
    <property type="entry name" value="cas_RAMP_Cmr4"/>
    <property type="match status" value="1"/>
</dbReference>
<gene>
    <name evidence="3" type="ORF">C7452_1028</name>
</gene>
<evidence type="ECO:0000259" key="2">
    <source>
        <dbReference type="Pfam" id="PF03787"/>
    </source>
</evidence>
<protein>
    <submittedName>
        <fullName evidence="3">CRISPR-associated Cmr4 family protein</fullName>
    </submittedName>
</protein>
<organism evidence="3 4">
    <name type="scientific">Methanothermobacter defluvii</name>
    <dbReference type="NCBI Taxonomy" id="49339"/>
    <lineage>
        <taxon>Archaea</taxon>
        <taxon>Methanobacteriati</taxon>
        <taxon>Methanobacteriota</taxon>
        <taxon>Methanomada group</taxon>
        <taxon>Methanobacteria</taxon>
        <taxon>Methanobacteriales</taxon>
        <taxon>Methanobacteriaceae</taxon>
        <taxon>Methanothermobacter</taxon>
    </lineage>
</organism>
<dbReference type="RefSeq" id="WP_010875964.1">
    <property type="nucleotide sequence ID" value="NZ_QREL01000001.1"/>
</dbReference>
<dbReference type="AlphaFoldDB" id="A0A371NET5"/>
<feature type="domain" description="CRISPR type III-associated protein" evidence="2">
    <location>
        <begin position="13"/>
        <end position="270"/>
    </location>
</feature>
<dbReference type="PANTHER" id="PTHR36700">
    <property type="entry name" value="CRISPR SYSTEM CMR SUBUNIT CMR4"/>
    <property type="match status" value="1"/>
</dbReference>
<dbReference type="InterPro" id="IPR005537">
    <property type="entry name" value="RAMP_III_fam"/>
</dbReference>
<dbReference type="Proteomes" id="UP000256864">
    <property type="component" value="Unassembled WGS sequence"/>
</dbReference>
<comment type="caution">
    <text evidence="3">The sequence shown here is derived from an EMBL/GenBank/DDBJ whole genome shotgun (WGS) entry which is preliminary data.</text>
</comment>
<evidence type="ECO:0000313" key="4">
    <source>
        <dbReference type="Proteomes" id="UP000256864"/>
    </source>
</evidence>
<reference evidence="3 4" key="1">
    <citation type="submission" date="2018-07" db="EMBL/GenBank/DDBJ databases">
        <title>Genomic Encyclopedia of Type Strains, Phase IV (KMG-IV): sequencing the most valuable type-strain genomes for metagenomic binning, comparative biology and taxonomic classification.</title>
        <authorList>
            <person name="Goeker M."/>
        </authorList>
    </citation>
    <scope>NUCLEOTIDE SEQUENCE [LARGE SCALE GENOMIC DNA]</scope>
    <source>
        <strain evidence="3 4">DSM 7466</strain>
    </source>
</reference>
<dbReference type="PANTHER" id="PTHR36700:SF1">
    <property type="entry name" value="CRISPR SYSTEM CMR SUBUNIT CMR4"/>
    <property type="match status" value="1"/>
</dbReference>
<evidence type="ECO:0000313" key="3">
    <source>
        <dbReference type="EMBL" id="REE28995.1"/>
    </source>
</evidence>
<sequence length="287" mass="32394">MNRSLEPEKVYARALDPVHIGAGGYRLGRADNTIVREPSTDIPKIPGTSIAGVTREFYTAYLAENEFGDKSAEEKRKRAEEKAKSIFGDENKKGVLRFYDGQILFFPVSSVRGTVWITTEQLFNYWCVKDEKISYEDENKVYAIRGELNGRLNLGWLLFEVNSEKKEDVDLPDEINEWIKRAVIVPENLFSPIVNDNLEVRTSVRIDPETGTAVEGALFTYEAIPRGTIFGFEIATEKDEKRKEVLNAVSPYLKYLGIGGMVTRGFGRLELAAEHSEDEQVGTDVKP</sequence>
<keyword evidence="4" id="KW-1185">Reference proteome</keyword>
<accession>A0A371NET5</accession>
<evidence type="ECO:0000256" key="1">
    <source>
        <dbReference type="ARBA" id="ARBA00023118"/>
    </source>
</evidence>